<keyword evidence="1" id="KW-0812">Transmembrane</keyword>
<dbReference type="EMBL" id="GBXM01003191">
    <property type="protein sequence ID" value="JAI05387.1"/>
    <property type="molecule type" value="Transcribed_RNA"/>
</dbReference>
<name>A0A0E9XSJ8_ANGAN</name>
<dbReference type="AlphaFoldDB" id="A0A0E9XSJ8"/>
<keyword evidence="1" id="KW-1133">Transmembrane helix</keyword>
<organism evidence="2">
    <name type="scientific">Anguilla anguilla</name>
    <name type="common">European freshwater eel</name>
    <name type="synonym">Muraena anguilla</name>
    <dbReference type="NCBI Taxonomy" id="7936"/>
    <lineage>
        <taxon>Eukaryota</taxon>
        <taxon>Metazoa</taxon>
        <taxon>Chordata</taxon>
        <taxon>Craniata</taxon>
        <taxon>Vertebrata</taxon>
        <taxon>Euteleostomi</taxon>
        <taxon>Actinopterygii</taxon>
        <taxon>Neopterygii</taxon>
        <taxon>Teleostei</taxon>
        <taxon>Anguilliformes</taxon>
        <taxon>Anguillidae</taxon>
        <taxon>Anguilla</taxon>
    </lineage>
</organism>
<accession>A0A0E9XSJ8</accession>
<sequence length="73" mass="8305">MQVEIHFLLLLPFLCQDSAFFYFCFSFLGPQMVAFQFALSLVTPVLIVLSFSIIPSLFFFGLVIPSFLGLIVY</sequence>
<proteinExistence type="predicted"/>
<protein>
    <submittedName>
        <fullName evidence="2">Uncharacterized protein</fullName>
    </submittedName>
</protein>
<keyword evidence="1" id="KW-0472">Membrane</keyword>
<feature type="transmembrane region" description="Helical" evidence="1">
    <location>
        <begin position="46"/>
        <end position="72"/>
    </location>
</feature>
<reference evidence="2" key="1">
    <citation type="submission" date="2014-11" db="EMBL/GenBank/DDBJ databases">
        <authorList>
            <person name="Amaro Gonzalez C."/>
        </authorList>
    </citation>
    <scope>NUCLEOTIDE SEQUENCE</scope>
</reference>
<evidence type="ECO:0000313" key="2">
    <source>
        <dbReference type="EMBL" id="JAI05387.1"/>
    </source>
</evidence>
<evidence type="ECO:0000256" key="1">
    <source>
        <dbReference type="SAM" id="Phobius"/>
    </source>
</evidence>
<reference evidence="2" key="2">
    <citation type="journal article" date="2015" name="Fish Shellfish Immunol.">
        <title>Early steps in the European eel (Anguilla anguilla)-Vibrio vulnificus interaction in the gills: Role of the RtxA13 toxin.</title>
        <authorList>
            <person name="Callol A."/>
            <person name="Pajuelo D."/>
            <person name="Ebbesson L."/>
            <person name="Teles M."/>
            <person name="MacKenzie S."/>
            <person name="Amaro C."/>
        </authorList>
    </citation>
    <scope>NUCLEOTIDE SEQUENCE</scope>
</reference>